<evidence type="ECO:0000256" key="2">
    <source>
        <dbReference type="PROSITE-ProRule" id="PRU00708"/>
    </source>
</evidence>
<feature type="repeat" description="PPR" evidence="2">
    <location>
        <begin position="556"/>
        <end position="590"/>
    </location>
</feature>
<feature type="repeat" description="PPR" evidence="2">
    <location>
        <begin position="287"/>
        <end position="321"/>
    </location>
</feature>
<dbReference type="PANTHER" id="PTHR47926:SF481">
    <property type="entry name" value="TETRATRICOPEPTIDE-LIKE HELICAL DOMAIN SUPERFAMILY"/>
    <property type="match status" value="1"/>
</dbReference>
<dbReference type="Proteomes" id="UP001472677">
    <property type="component" value="Unassembled WGS sequence"/>
</dbReference>
<evidence type="ECO:0000313" key="3">
    <source>
        <dbReference type="EMBL" id="KAK8556613.1"/>
    </source>
</evidence>
<gene>
    <name evidence="3" type="ORF">V6N12_003010</name>
</gene>
<dbReference type="NCBIfam" id="TIGR00756">
    <property type="entry name" value="PPR"/>
    <property type="match status" value="6"/>
</dbReference>
<evidence type="ECO:0000313" key="4">
    <source>
        <dbReference type="Proteomes" id="UP001472677"/>
    </source>
</evidence>
<dbReference type="InterPro" id="IPR046848">
    <property type="entry name" value="E_motif"/>
</dbReference>
<evidence type="ECO:0008006" key="5">
    <source>
        <dbReference type="Google" id="ProtNLM"/>
    </source>
</evidence>
<dbReference type="Pfam" id="PF13041">
    <property type="entry name" value="PPR_2"/>
    <property type="match status" value="2"/>
</dbReference>
<dbReference type="Pfam" id="PF20431">
    <property type="entry name" value="E_motif"/>
    <property type="match status" value="1"/>
</dbReference>
<dbReference type="InterPro" id="IPR011990">
    <property type="entry name" value="TPR-like_helical_dom_sf"/>
</dbReference>
<dbReference type="Gene3D" id="1.25.40.10">
    <property type="entry name" value="Tetratricopeptide repeat domain"/>
    <property type="match status" value="6"/>
</dbReference>
<feature type="repeat" description="PPR" evidence="2">
    <location>
        <begin position="656"/>
        <end position="690"/>
    </location>
</feature>
<reference evidence="3 4" key="1">
    <citation type="journal article" date="2024" name="G3 (Bethesda)">
        <title>Genome assembly of Hibiscus sabdariffa L. provides insights into metabolisms of medicinal natural products.</title>
        <authorList>
            <person name="Kim T."/>
        </authorList>
    </citation>
    <scope>NUCLEOTIDE SEQUENCE [LARGE SCALE GENOMIC DNA]</scope>
    <source>
        <strain evidence="3">TK-2024</strain>
        <tissue evidence="3">Old leaves</tissue>
    </source>
</reference>
<comment type="caution">
    <text evidence="3">The sequence shown here is derived from an EMBL/GenBank/DDBJ whole genome shotgun (WGS) entry which is preliminary data.</text>
</comment>
<evidence type="ECO:0000256" key="1">
    <source>
        <dbReference type="ARBA" id="ARBA00022737"/>
    </source>
</evidence>
<keyword evidence="4" id="KW-1185">Reference proteome</keyword>
<protein>
    <recommendedName>
        <fullName evidence="5">Pentatricopeptide repeat-containing protein</fullName>
    </recommendedName>
</protein>
<organism evidence="3 4">
    <name type="scientific">Hibiscus sabdariffa</name>
    <name type="common">roselle</name>
    <dbReference type="NCBI Taxonomy" id="183260"/>
    <lineage>
        <taxon>Eukaryota</taxon>
        <taxon>Viridiplantae</taxon>
        <taxon>Streptophyta</taxon>
        <taxon>Embryophyta</taxon>
        <taxon>Tracheophyta</taxon>
        <taxon>Spermatophyta</taxon>
        <taxon>Magnoliopsida</taxon>
        <taxon>eudicotyledons</taxon>
        <taxon>Gunneridae</taxon>
        <taxon>Pentapetalae</taxon>
        <taxon>rosids</taxon>
        <taxon>malvids</taxon>
        <taxon>Malvales</taxon>
        <taxon>Malvaceae</taxon>
        <taxon>Malvoideae</taxon>
        <taxon>Hibiscus</taxon>
    </lineage>
</organism>
<keyword evidence="1" id="KW-0677">Repeat</keyword>
<proteinExistence type="predicted"/>
<dbReference type="PROSITE" id="PS51375">
    <property type="entry name" value="PPR"/>
    <property type="match status" value="5"/>
</dbReference>
<name>A0ABR2EE80_9ROSI</name>
<dbReference type="EMBL" id="JBBPBM010000017">
    <property type="protein sequence ID" value="KAK8556613.1"/>
    <property type="molecule type" value="Genomic_DNA"/>
</dbReference>
<sequence>MLQRDAEHNWISTLNDCTRYGRHSEALYLFIHKVRCSSSFGVDHQVFAPILKSCAALRTTGLGRALHGCLLKLGHFYCQSLSKALLNVYAKSGALLDCHKLFRQMPTSDPVVWNIVLSGLSGYREYDDQVLDLFNSMRISSEVKQNPVTLAIALPVYARLRDIDGGKILHSYVIKSGWEAHTNVGNALISMYAKCGLVRPDAYAAFCSICDKDVVTWNAIIAGFAENNFLDHAFRLFKEMLKGPIEPNDSTIVNILPVCASFTNNVACYLGKEIQCFLLRRTEMGGDVSVCNALVSFYLRVGHIDKAESVFRKMESRDLVSWNAIIAGYVANGYWLRALDLFQELLSANMFEPNSATLVSVLSACAHLKDLQVGKVIHGYILRHSCLYASTPVSNALVSFYAKCNDIGAAYQTFFMIPWRDLVSWNSILDAFAEYGYDGKFQGHLNCMLGEGFRPDSITILAIIRFCVRVSSVVKVKEIHGYCLKAGMLLGDYELTVINAIIGAYAKCGKMGYASRIFQNLSRKNSVTFNSIISGYVNSGSYDDAFMIFNGMSIRDLTSWNLMVQACAENDFHGQALSLFHELQAQGLKPDAMTVMSVLPVCAQMASVYLLRQCHGYAIRACYQDARLNGALIDAYAKCGSIWIAHKLFHLAPVKDLVMFTSMIGGYAMHGMGSEALCLFSYMLELGLKPDHVIITAILSSCSHAGLVDEGLKIFNSLETSHGMKPSIEQYSCIVDLLARGGRINDAYSLVAGMSVEANASVWGALLGACRTHHEVELGRVVADHLFQVEASNVGNYVVISNLYAADARWDSVMEVRKLMRTRDLKKPAGCSWIDVEKRNNAFIAGDCFHPKREIIYSTLNPTLLLVRAFYFSGSDPLEPQVNPVLVVQVDIPQLQQMNWIEAARSRKFHCLLKERGVFFVHCVNYVLKWSHSLVCNFRNIRTLELSICLVLHVQINKHSTASYVEENYGMIESKLQLAILKRKRLSLIAFSSSSLLNSLFTNSSNIPSSSKVSLEKIDDGVPTGLVRRLELPDLPGDEEGLKLNGGLAISSFGLIMFCLLSWSFGIDLFKQGPFVAAACAGSLSDGPVNRCTIS</sequence>
<dbReference type="InterPro" id="IPR002885">
    <property type="entry name" value="PPR_rpt"/>
</dbReference>
<dbReference type="InterPro" id="IPR046960">
    <property type="entry name" value="PPR_At4g14850-like_plant"/>
</dbReference>
<feature type="repeat" description="PPR" evidence="2">
    <location>
        <begin position="213"/>
        <end position="247"/>
    </location>
</feature>
<accession>A0ABR2EE80</accession>
<dbReference type="PANTHER" id="PTHR47926">
    <property type="entry name" value="PENTATRICOPEPTIDE REPEAT-CONTAINING PROTEIN"/>
    <property type="match status" value="1"/>
</dbReference>
<feature type="repeat" description="PPR" evidence="2">
    <location>
        <begin position="525"/>
        <end position="555"/>
    </location>
</feature>
<dbReference type="Pfam" id="PF01535">
    <property type="entry name" value="PPR"/>
    <property type="match status" value="6"/>
</dbReference>